<dbReference type="InterPro" id="IPR007351">
    <property type="entry name" value="YjbR"/>
</dbReference>
<evidence type="ECO:0000313" key="1">
    <source>
        <dbReference type="EMBL" id="TLS51115.1"/>
    </source>
</evidence>
<dbReference type="AlphaFoldDB" id="A0A5R9GHY8"/>
<dbReference type="InterPro" id="IPR058532">
    <property type="entry name" value="YjbR/MT2646/Rv2570-like"/>
</dbReference>
<comment type="caution">
    <text evidence="1">The sequence shown here is derived from an EMBL/GenBank/DDBJ whole genome shotgun (WGS) entry which is preliminary data.</text>
</comment>
<keyword evidence="2" id="KW-1185">Reference proteome</keyword>
<dbReference type="GO" id="GO:0003677">
    <property type="term" value="F:DNA binding"/>
    <property type="evidence" value="ECO:0007669"/>
    <property type="project" value="UniProtKB-KW"/>
</dbReference>
<dbReference type="EMBL" id="VCIW01000011">
    <property type="protein sequence ID" value="TLS51115.1"/>
    <property type="molecule type" value="Genomic_DNA"/>
</dbReference>
<dbReference type="Gene3D" id="3.90.1150.30">
    <property type="match status" value="1"/>
</dbReference>
<evidence type="ECO:0000313" key="2">
    <source>
        <dbReference type="Proteomes" id="UP000309676"/>
    </source>
</evidence>
<dbReference type="InterPro" id="IPR038056">
    <property type="entry name" value="YjbR-like_sf"/>
</dbReference>
<keyword evidence="1" id="KW-0238">DNA-binding</keyword>
<dbReference type="Pfam" id="PF04237">
    <property type="entry name" value="YjbR"/>
    <property type="match status" value="1"/>
</dbReference>
<dbReference type="RefSeq" id="WP_138195467.1">
    <property type="nucleotide sequence ID" value="NZ_VCIW01000011.1"/>
</dbReference>
<dbReference type="PANTHER" id="PTHR35145:SF1">
    <property type="entry name" value="CYTOPLASMIC PROTEIN"/>
    <property type="match status" value="1"/>
</dbReference>
<dbReference type="SUPFAM" id="SSF142906">
    <property type="entry name" value="YjbR-like"/>
    <property type="match status" value="1"/>
</dbReference>
<proteinExistence type="predicted"/>
<organism evidence="1 2">
    <name type="scientific">Paenibacillus antri</name>
    <dbReference type="NCBI Taxonomy" id="2582848"/>
    <lineage>
        <taxon>Bacteria</taxon>
        <taxon>Bacillati</taxon>
        <taxon>Bacillota</taxon>
        <taxon>Bacilli</taxon>
        <taxon>Bacillales</taxon>
        <taxon>Paenibacillaceae</taxon>
        <taxon>Paenibacillus</taxon>
    </lineage>
</organism>
<name>A0A5R9GHY8_9BACL</name>
<accession>A0A5R9GHY8</accession>
<sequence length="124" mass="14197">MDRETVTKWCIDKPGAWEDYPFGPEPLVVKVASKMFALVGGGEPVHQSLKCDPETALMLRHEFEAVKPGYHLNKTHWNTVVLDGTVPEKDVRWMIDHSYALVAKSLPKRERESLTDRIPNVREE</sequence>
<protein>
    <submittedName>
        <fullName evidence="1">MmcQ/YjbR family DNA-binding protein</fullName>
    </submittedName>
</protein>
<gene>
    <name evidence="1" type="ORF">FE782_17155</name>
</gene>
<reference evidence="1 2" key="1">
    <citation type="submission" date="2019-05" db="EMBL/GenBank/DDBJ databases">
        <authorList>
            <person name="Narsing Rao M.P."/>
            <person name="Li W.J."/>
        </authorList>
    </citation>
    <scope>NUCLEOTIDE SEQUENCE [LARGE SCALE GENOMIC DNA]</scope>
    <source>
        <strain evidence="1 2">SYSU_K30003</strain>
    </source>
</reference>
<dbReference type="OrthoDB" id="9789813at2"/>
<dbReference type="Proteomes" id="UP000309676">
    <property type="component" value="Unassembled WGS sequence"/>
</dbReference>
<dbReference type="PANTHER" id="PTHR35145">
    <property type="entry name" value="CYTOPLASMIC PROTEIN-RELATED"/>
    <property type="match status" value="1"/>
</dbReference>